<reference evidence="2 3" key="1">
    <citation type="journal article" date="2013" name="BMC Genomics">
        <title>Genomics-driven discovery of the pneumocandin biosynthetic gene cluster in the fungus Glarea lozoyensis.</title>
        <authorList>
            <person name="Chen L."/>
            <person name="Yue Q."/>
            <person name="Zhang X."/>
            <person name="Xiang M."/>
            <person name="Wang C."/>
            <person name="Li S."/>
            <person name="Che Y."/>
            <person name="Ortiz-Lopez F.J."/>
            <person name="Bills G.F."/>
            <person name="Liu X."/>
            <person name="An Z."/>
        </authorList>
    </citation>
    <scope>NUCLEOTIDE SEQUENCE [LARGE SCALE GENOMIC DNA]</scope>
    <source>
        <strain evidence="3">ATCC 20868 / MF5171</strain>
    </source>
</reference>
<sequence>MAAQDSKTNGSSTETIKQSRHSTPKYPSCTHLTMTRLYTTEFRCSVCCNPGSFGWLYRCTQDRELLLEDDLDKNALPALDAFGNLFERPAAPPKRGPVARMSKIAFLEEVSQEQLDSYSQEQINRILEQRSHVLDTARSETTHPNSSAELFVTPPQSRFSRYLPTRVIVKAGQKPWIPIRGGECQFKCCHRCRPNLGEGSMLSLNGVVNGDAPLSAITGFGFHLQKYRPVAKKEIVANLGLRENPKPRVLDPEAQSSPTASTSSWGSNYILSTQTTTPGLGISGAIEETPQDPSIPASHDNPNITSYGNGSAYSPAIQKAFTTLFPPRTDSEPSLIMRVRRSSERPLPALPSLATDIPLPEMTEIELEEARRPLTPMEMDEAAHGWFGSKPLEVRDGVAVTEEGVEGHFADLRVEGVVSQV</sequence>
<evidence type="ECO:0000313" key="2">
    <source>
        <dbReference type="EMBL" id="EPE33016.1"/>
    </source>
</evidence>
<feature type="compositionally biased region" description="Polar residues" evidence="1">
    <location>
        <begin position="1"/>
        <end position="16"/>
    </location>
</feature>
<proteinExistence type="predicted"/>
<dbReference type="KEGG" id="glz:GLAREA_06028"/>
<dbReference type="AlphaFoldDB" id="S3DLS7"/>
<feature type="compositionally biased region" description="Polar residues" evidence="1">
    <location>
        <begin position="269"/>
        <end position="278"/>
    </location>
</feature>
<keyword evidence="3" id="KW-1185">Reference proteome</keyword>
<name>S3DLS7_GLAL2</name>
<gene>
    <name evidence="2" type="ORF">GLAREA_06028</name>
</gene>
<dbReference type="HOGENOM" id="CLU_038955_1_0_1"/>
<feature type="compositionally biased region" description="Low complexity" evidence="1">
    <location>
        <begin position="256"/>
        <end position="267"/>
    </location>
</feature>
<dbReference type="eggNOG" id="ENOG502SY80">
    <property type="taxonomic scope" value="Eukaryota"/>
</dbReference>
<feature type="region of interest" description="Disordered" evidence="1">
    <location>
        <begin position="244"/>
        <end position="310"/>
    </location>
</feature>
<dbReference type="Proteomes" id="UP000016922">
    <property type="component" value="Unassembled WGS sequence"/>
</dbReference>
<protein>
    <submittedName>
        <fullName evidence="2">Uncharacterized protein</fullName>
    </submittedName>
</protein>
<accession>S3DLS7</accession>
<organism evidence="2 3">
    <name type="scientific">Glarea lozoyensis (strain ATCC 20868 / MF5171)</name>
    <dbReference type="NCBI Taxonomy" id="1116229"/>
    <lineage>
        <taxon>Eukaryota</taxon>
        <taxon>Fungi</taxon>
        <taxon>Dikarya</taxon>
        <taxon>Ascomycota</taxon>
        <taxon>Pezizomycotina</taxon>
        <taxon>Leotiomycetes</taxon>
        <taxon>Helotiales</taxon>
        <taxon>Helotiaceae</taxon>
        <taxon>Glarea</taxon>
    </lineage>
</organism>
<dbReference type="EMBL" id="KE145358">
    <property type="protein sequence ID" value="EPE33016.1"/>
    <property type="molecule type" value="Genomic_DNA"/>
</dbReference>
<dbReference type="GeneID" id="19465082"/>
<evidence type="ECO:0000256" key="1">
    <source>
        <dbReference type="SAM" id="MobiDB-lite"/>
    </source>
</evidence>
<feature type="region of interest" description="Disordered" evidence="1">
    <location>
        <begin position="1"/>
        <end position="25"/>
    </location>
</feature>
<dbReference type="STRING" id="1116229.S3DLS7"/>
<dbReference type="OMA" id="MTRIYSP"/>
<dbReference type="RefSeq" id="XP_008079633.1">
    <property type="nucleotide sequence ID" value="XM_008081442.1"/>
</dbReference>
<feature type="compositionally biased region" description="Polar residues" evidence="1">
    <location>
        <begin position="300"/>
        <end position="310"/>
    </location>
</feature>
<evidence type="ECO:0000313" key="3">
    <source>
        <dbReference type="Proteomes" id="UP000016922"/>
    </source>
</evidence>
<dbReference type="OrthoDB" id="4776522at2759"/>